<evidence type="ECO:0000313" key="2">
    <source>
        <dbReference type="EMBL" id="GFC78221.1"/>
    </source>
</evidence>
<proteinExistence type="predicted"/>
<dbReference type="EMBL" id="BKCJ011064573">
    <property type="protein sequence ID" value="GFC78221.1"/>
    <property type="molecule type" value="Genomic_DNA"/>
</dbReference>
<evidence type="ECO:0008006" key="3">
    <source>
        <dbReference type="Google" id="ProtNLM"/>
    </source>
</evidence>
<accession>A0A699R5I0</accession>
<protein>
    <recommendedName>
        <fullName evidence="3">Reverse transcriptase domain-containing protein</fullName>
    </recommendedName>
</protein>
<feature type="region of interest" description="Disordered" evidence="1">
    <location>
        <begin position="1"/>
        <end position="56"/>
    </location>
</feature>
<dbReference type="AlphaFoldDB" id="A0A699R5I0"/>
<evidence type="ECO:0000256" key="1">
    <source>
        <dbReference type="SAM" id="MobiDB-lite"/>
    </source>
</evidence>
<gene>
    <name evidence="2" type="ORF">Tci_850191</name>
</gene>
<name>A0A699R5I0_TANCI</name>
<organism evidence="2">
    <name type="scientific">Tanacetum cinerariifolium</name>
    <name type="common">Dalmatian daisy</name>
    <name type="synonym">Chrysanthemum cinerariifolium</name>
    <dbReference type="NCBI Taxonomy" id="118510"/>
    <lineage>
        <taxon>Eukaryota</taxon>
        <taxon>Viridiplantae</taxon>
        <taxon>Streptophyta</taxon>
        <taxon>Embryophyta</taxon>
        <taxon>Tracheophyta</taxon>
        <taxon>Spermatophyta</taxon>
        <taxon>Magnoliopsida</taxon>
        <taxon>eudicotyledons</taxon>
        <taxon>Gunneridae</taxon>
        <taxon>Pentapetalae</taxon>
        <taxon>asterids</taxon>
        <taxon>campanulids</taxon>
        <taxon>Asterales</taxon>
        <taxon>Asteraceae</taxon>
        <taxon>Asteroideae</taxon>
        <taxon>Anthemideae</taxon>
        <taxon>Anthemidinae</taxon>
        <taxon>Tanacetum</taxon>
    </lineage>
</organism>
<sequence length="56" mass="6053">VAASKPKTMQEATEMATGLMDKKSALMRKGRLQTRGSLKTLPETTKADSSLLKGKM</sequence>
<comment type="caution">
    <text evidence="2">The sequence shown here is derived from an EMBL/GenBank/DDBJ whole genome shotgun (WGS) entry which is preliminary data.</text>
</comment>
<feature type="non-terminal residue" evidence="2">
    <location>
        <position position="1"/>
    </location>
</feature>
<reference evidence="2" key="1">
    <citation type="journal article" date="2019" name="Sci. Rep.">
        <title>Draft genome of Tanacetum cinerariifolium, the natural source of mosquito coil.</title>
        <authorList>
            <person name="Yamashiro T."/>
            <person name="Shiraishi A."/>
            <person name="Satake H."/>
            <person name="Nakayama K."/>
        </authorList>
    </citation>
    <scope>NUCLEOTIDE SEQUENCE</scope>
</reference>